<dbReference type="EMBL" id="CABMJJ010000009">
    <property type="protein sequence ID" value="VVC04232.1"/>
    <property type="molecule type" value="Genomic_DNA"/>
</dbReference>
<evidence type="ECO:0000313" key="1">
    <source>
        <dbReference type="EMBL" id="VVC04232.1"/>
    </source>
</evidence>
<proteinExistence type="predicted"/>
<evidence type="ECO:0000313" key="2">
    <source>
        <dbReference type="Proteomes" id="UP000789941"/>
    </source>
</evidence>
<name>A0A5E4LW37_9ARCH</name>
<sequence length="243" mass="28118">MPRGKKIIIETEVNDDFVDRFRSINLDDIKKDRESTEDSLSSSVASVFKVAQNLYRQKASEDELEGKHKLFSVRSAYDFLKDNGVFISFRAFGGRIERGTIPFVKVGRKRYIPISVLEDITKTKSDFYTVKEAFEEYKKANQKINFRAFIGRIEKGSIPSVKFGTRRLVPRDAVESLTHISSNYYTVSQAIKELYKGGIRIKRNAFERRLDRGRIPHVKIGGRRFIHEDVMKELVDKEVALKK</sequence>
<protein>
    <submittedName>
        <fullName evidence="1">Helix-turn-helix domain protein</fullName>
    </submittedName>
</protein>
<dbReference type="AlphaFoldDB" id="A0A5E4LW37"/>
<reference evidence="1 2" key="1">
    <citation type="submission" date="2019-08" db="EMBL/GenBank/DDBJ databases">
        <authorList>
            <person name="Vazquez-Campos X."/>
        </authorList>
    </citation>
    <scope>NUCLEOTIDE SEQUENCE [LARGE SCALE GENOMIC DNA]</scope>
    <source>
        <strain evidence="1">LFW-283_2</strain>
    </source>
</reference>
<gene>
    <name evidence="1" type="ORF">LFW2832_00825</name>
</gene>
<organism evidence="1 2">
    <name type="scientific">Candidatus Bilamarchaeum dharawalense</name>
    <dbReference type="NCBI Taxonomy" id="2885759"/>
    <lineage>
        <taxon>Archaea</taxon>
        <taxon>Candidatus Micrarchaeota</taxon>
        <taxon>Candidatus Micrarchaeia</taxon>
        <taxon>Candidatus Anstonellales</taxon>
        <taxon>Candidatus Bilamarchaeaceae</taxon>
        <taxon>Candidatus Bilamarchaeum</taxon>
    </lineage>
</organism>
<comment type="caution">
    <text evidence="1">The sequence shown here is derived from an EMBL/GenBank/DDBJ whole genome shotgun (WGS) entry which is preliminary data.</text>
</comment>
<accession>A0A5E4LW37</accession>
<dbReference type="Proteomes" id="UP000789941">
    <property type="component" value="Unassembled WGS sequence"/>
</dbReference>